<evidence type="ECO:0000256" key="5">
    <source>
        <dbReference type="ARBA" id="ARBA00022692"/>
    </source>
</evidence>
<organism evidence="15 16">
    <name type="scientific">Bacillus tequilensis</name>
    <dbReference type="NCBI Taxonomy" id="227866"/>
    <lineage>
        <taxon>Bacteria</taxon>
        <taxon>Bacillati</taxon>
        <taxon>Bacillota</taxon>
        <taxon>Bacilli</taxon>
        <taxon>Bacillales</taxon>
        <taxon>Bacillaceae</taxon>
        <taxon>Bacillus</taxon>
    </lineage>
</organism>
<keyword evidence="2 12" id="KW-1003">Cell membrane</keyword>
<evidence type="ECO:0000256" key="11">
    <source>
        <dbReference type="ARBA" id="ARBA00023264"/>
    </source>
</evidence>
<dbReference type="KEGG" id="bteq:G4P54_19190"/>
<dbReference type="PANTHER" id="PTHR21248:SF20">
    <property type="entry name" value="CARDIOLIPIN SYNTHASE YWIE-RELATED"/>
    <property type="match status" value="1"/>
</dbReference>
<dbReference type="NCBIfam" id="TIGR04265">
    <property type="entry name" value="bac_cardiolipin"/>
    <property type="match status" value="1"/>
</dbReference>
<keyword evidence="5 12" id="KW-0812">Transmembrane</keyword>
<dbReference type="Pfam" id="PF13396">
    <property type="entry name" value="PLDc_N"/>
    <property type="match status" value="1"/>
</dbReference>
<evidence type="ECO:0000313" key="15">
    <source>
        <dbReference type="EMBL" id="QIW81758.1"/>
    </source>
</evidence>
<evidence type="ECO:0000256" key="6">
    <source>
        <dbReference type="ARBA" id="ARBA00022737"/>
    </source>
</evidence>
<feature type="transmembrane region" description="Helical" evidence="12">
    <location>
        <begin position="62"/>
        <end position="85"/>
    </location>
</feature>
<feature type="active site" evidence="12">
    <location>
        <position position="420"/>
    </location>
</feature>
<keyword evidence="6" id="KW-0677">Repeat</keyword>
<dbReference type="CDD" id="cd09110">
    <property type="entry name" value="PLDc_CLS_1"/>
    <property type="match status" value="1"/>
</dbReference>
<dbReference type="GO" id="GO:0008808">
    <property type="term" value="F:cardiolipin synthase activity"/>
    <property type="evidence" value="ECO:0007669"/>
    <property type="project" value="UniProtKB-UniRule"/>
</dbReference>
<feature type="transmembrane region" description="Helical" evidence="12">
    <location>
        <begin position="6"/>
        <end position="24"/>
    </location>
</feature>
<dbReference type="RefSeq" id="WP_167873552.1">
    <property type="nucleotide sequence ID" value="NZ_CP048852.1"/>
</dbReference>
<reference evidence="15 16" key="1">
    <citation type="submission" date="2020-02" db="EMBL/GenBank/DDBJ databases">
        <title>Genome sequencing, annotation and comparative genomic analysis of Bacillus tequilensis EA-CB0015, an effective biological control agent against Pseudocercospora fijiensis in banana plants.</title>
        <authorList>
            <person name="Cuellar-Gaviria T.Z."/>
            <person name="Ju K.-S."/>
            <person name="Villegas-Escobar V."/>
        </authorList>
    </citation>
    <scope>NUCLEOTIDE SEQUENCE [LARGE SCALE GENOMIC DNA]</scope>
    <source>
        <strain evidence="15 16">EA-CB0015</strain>
    </source>
</reference>
<comment type="subcellular location">
    <subcellularLocation>
        <location evidence="1 12">Cell membrane</location>
        <topology evidence="1 12">Multi-pass membrane protein</topology>
    </subcellularLocation>
</comment>
<dbReference type="GO" id="GO:0005886">
    <property type="term" value="C:plasma membrane"/>
    <property type="evidence" value="ECO:0007669"/>
    <property type="project" value="UniProtKB-SubCell"/>
</dbReference>
<dbReference type="InterPro" id="IPR001736">
    <property type="entry name" value="PLipase_D/transphosphatidylase"/>
</dbReference>
<accession>A0A6H0WNG5</accession>
<evidence type="ECO:0000256" key="7">
    <source>
        <dbReference type="ARBA" id="ARBA00022989"/>
    </source>
</evidence>
<feature type="active site" evidence="12">
    <location>
        <position position="249"/>
    </location>
</feature>
<dbReference type="GO" id="GO:0032049">
    <property type="term" value="P:cardiolipin biosynthetic process"/>
    <property type="evidence" value="ECO:0007669"/>
    <property type="project" value="UniProtKB-UniRule"/>
</dbReference>
<evidence type="ECO:0000256" key="3">
    <source>
        <dbReference type="ARBA" id="ARBA00022516"/>
    </source>
</evidence>
<evidence type="ECO:0000256" key="10">
    <source>
        <dbReference type="ARBA" id="ARBA00023209"/>
    </source>
</evidence>
<dbReference type="EC" id="2.7.8.-" evidence="12 13"/>
<dbReference type="PROSITE" id="PS50035">
    <property type="entry name" value="PLD"/>
    <property type="match status" value="2"/>
</dbReference>
<keyword evidence="16" id="KW-1185">Reference proteome</keyword>
<feature type="domain" description="PLD phosphodiesterase" evidence="14">
    <location>
        <begin position="237"/>
        <end position="264"/>
    </location>
</feature>
<feature type="active site" evidence="12">
    <location>
        <position position="425"/>
    </location>
</feature>
<dbReference type="Pfam" id="PF13091">
    <property type="entry name" value="PLDc_2"/>
    <property type="match status" value="2"/>
</dbReference>
<keyword evidence="7 12" id="KW-1133">Transmembrane helix</keyword>
<evidence type="ECO:0000256" key="4">
    <source>
        <dbReference type="ARBA" id="ARBA00022679"/>
    </source>
</evidence>
<dbReference type="InterPro" id="IPR030874">
    <property type="entry name" value="Cardiolipin_synth_Firmi"/>
</dbReference>
<dbReference type="InterPro" id="IPR027379">
    <property type="entry name" value="CLS_N"/>
</dbReference>
<feature type="domain" description="PLD phosphodiesterase" evidence="14">
    <location>
        <begin position="413"/>
        <end position="440"/>
    </location>
</feature>
<evidence type="ECO:0000256" key="13">
    <source>
        <dbReference type="NCBIfam" id="TIGR04265"/>
    </source>
</evidence>
<keyword evidence="3 12" id="KW-0444">Lipid biosynthesis</keyword>
<dbReference type="Proteomes" id="UP000501914">
    <property type="component" value="Chromosome"/>
</dbReference>
<dbReference type="FunFam" id="3.30.870.10:FF:000014">
    <property type="entry name" value="Cardiolipin synthase"/>
    <property type="match status" value="1"/>
</dbReference>
<evidence type="ECO:0000313" key="16">
    <source>
        <dbReference type="Proteomes" id="UP000501914"/>
    </source>
</evidence>
<dbReference type="AlphaFoldDB" id="A0A6H0WNG5"/>
<keyword evidence="4 12" id="KW-0808">Transferase</keyword>
<keyword evidence="9 12" id="KW-0472">Membrane</keyword>
<dbReference type="InterPro" id="IPR022924">
    <property type="entry name" value="Cardiolipin_synthase"/>
</dbReference>
<evidence type="ECO:0000256" key="8">
    <source>
        <dbReference type="ARBA" id="ARBA00023098"/>
    </source>
</evidence>
<proteinExistence type="inferred from homology"/>
<dbReference type="InterPro" id="IPR025202">
    <property type="entry name" value="PLD-like_dom"/>
</dbReference>
<dbReference type="EMBL" id="CP048852">
    <property type="protein sequence ID" value="QIW81758.1"/>
    <property type="molecule type" value="Genomic_DNA"/>
</dbReference>
<dbReference type="PANTHER" id="PTHR21248">
    <property type="entry name" value="CARDIOLIPIN SYNTHASE"/>
    <property type="match status" value="1"/>
</dbReference>
<dbReference type="HAMAP" id="MF_01916">
    <property type="entry name" value="Cardiolipin_synth_Cls"/>
    <property type="match status" value="1"/>
</dbReference>
<dbReference type="SMART" id="SM00155">
    <property type="entry name" value="PLDc"/>
    <property type="match status" value="2"/>
</dbReference>
<keyword evidence="10 12" id="KW-0594">Phospholipid biosynthesis</keyword>
<dbReference type="SUPFAM" id="SSF56024">
    <property type="entry name" value="Phospholipase D/nuclease"/>
    <property type="match status" value="2"/>
</dbReference>
<evidence type="ECO:0000256" key="1">
    <source>
        <dbReference type="ARBA" id="ARBA00004651"/>
    </source>
</evidence>
<gene>
    <name evidence="15" type="primary">cls</name>
    <name evidence="15" type="ORF">G4P54_19190</name>
</gene>
<protein>
    <recommendedName>
        <fullName evidence="12 13">Cardiolipin synthase</fullName>
        <shortName evidence="12">CL synthase</shortName>
        <ecNumber evidence="12 13">2.7.8.-</ecNumber>
    </recommendedName>
</protein>
<comment type="catalytic activity">
    <reaction evidence="12">
        <text>2 a 1,2-diacyl-sn-glycero-3-phospho-(1'-sn-glycerol) = a cardiolipin + glycerol</text>
        <dbReference type="Rhea" id="RHEA:31451"/>
        <dbReference type="ChEBI" id="CHEBI:17754"/>
        <dbReference type="ChEBI" id="CHEBI:62237"/>
        <dbReference type="ChEBI" id="CHEBI:64716"/>
    </reaction>
</comment>
<name>A0A6H0WNG5_9BACI</name>
<evidence type="ECO:0000256" key="2">
    <source>
        <dbReference type="ARBA" id="ARBA00022475"/>
    </source>
</evidence>
<keyword evidence="11 12" id="KW-1208">Phospholipid metabolism</keyword>
<feature type="active site" evidence="12">
    <location>
        <position position="418"/>
    </location>
</feature>
<comment type="similarity">
    <text evidence="12">Belongs to the phospholipase D family. Cardiolipin synthase subfamily.</text>
</comment>
<feature type="transmembrane region" description="Helical" evidence="12">
    <location>
        <begin position="31"/>
        <end position="50"/>
    </location>
</feature>
<dbReference type="Gene3D" id="3.30.870.10">
    <property type="entry name" value="Endonuclease Chain A"/>
    <property type="match status" value="2"/>
</dbReference>
<dbReference type="CDD" id="cd09112">
    <property type="entry name" value="PLDc_CLS_2"/>
    <property type="match status" value="1"/>
</dbReference>
<sequence length="500" mass="58096">MLKRRLEFFFLYIMLIGAYVIWFFPVSRLEFYGGLLCYVSIILFSIYSLILENRTSQHTLLWIHILVFFPIAGYMFYLFSGQLYVKGKLFKTKRMYNREKLRKLFQMEETPKVTGLKDNQERFFTYSSRAAHMNINTKSNIKVLKNGEETFPDIFKAMREAESYIHIEYYMFKSDMLGRGMMDIMMEKARQGIEVRFLYDAAGSIKLAGRDIMQMKQAGVDIVPFSPLKYGFFNQKLNFRNHRKIVIIDGKIGFVGGLNVGKEYISRDPYIGFWRDTHLRLEGEIVQTLHAIFMLDWEYVSNEVLIDQKVYNAPVPVEGEGIYQVVATGPDMKESMSDLYYEMISSAQKSIWIATPYFVPNESIRTALKAAATKGVEVRVMVPEKNDSFLTQYASRSYFPELLLEGIEVYSYQKGFMHQKVMIVDGDLASVGTANMDMRSFQLNFEVNVFFTDAEAIRTLEAQFEEDMLDSEKLSPVGFYKRGMVDRTKESFARLFSGVL</sequence>
<feature type="active site" evidence="12">
    <location>
        <position position="244"/>
    </location>
</feature>
<feature type="active site" evidence="12">
    <location>
        <position position="242"/>
    </location>
</feature>
<comment type="function">
    <text evidence="12">Catalyzes the reversible phosphatidyl group transfer from one phosphatidylglycerol molecule to another to form cardiolipin (CL) (diphosphatidylglycerol) and glycerol.</text>
</comment>
<evidence type="ECO:0000256" key="9">
    <source>
        <dbReference type="ARBA" id="ARBA00023136"/>
    </source>
</evidence>
<keyword evidence="8 12" id="KW-0443">Lipid metabolism</keyword>
<evidence type="ECO:0000256" key="12">
    <source>
        <dbReference type="HAMAP-Rule" id="MF_01916"/>
    </source>
</evidence>
<evidence type="ECO:0000259" key="14">
    <source>
        <dbReference type="PROSITE" id="PS50035"/>
    </source>
</evidence>